<dbReference type="GO" id="GO:0005840">
    <property type="term" value="C:ribosome"/>
    <property type="evidence" value="ECO:0007669"/>
    <property type="project" value="UniProtKB-KW"/>
</dbReference>
<evidence type="ECO:0000313" key="4">
    <source>
        <dbReference type="EMBL" id="EAQ96243.1"/>
    </source>
</evidence>
<sequence>MSFTLRAGRPGDIDAILTLDQEYSPVFAQAESYERLLGKGGLMIVAEEAQALIAFAACSRVLDEATLLNIAVLPRVRGRGVAKLLLEEVMQRLAQTGTGQLFLEVRESNHRARSLYAAAGFRCDGERAGYYAANRRGADSGNRRGAAETAILMSRQLGDVNAGT</sequence>
<comment type="caution">
    <text evidence="4">The sequence shown here is derived from an EMBL/GenBank/DDBJ whole genome shotgun (WGS) entry which is preliminary data.</text>
</comment>
<keyword evidence="4" id="KW-0689">Ribosomal protein</keyword>
<protein>
    <submittedName>
        <fullName evidence="4">[SSU ribosomal protein S18P]-alanine acetyltransferase</fullName>
        <ecNumber evidence="4">2.3.1.128</ecNumber>
    </submittedName>
</protein>
<reference evidence="4 5" key="2">
    <citation type="journal article" date="2009" name="PLoS ONE">
        <title>The photosynthetic apparatus and its regulation in the aerobic gammaproteobacterium Congregibacter litoralis gen. nov., sp. nov.</title>
        <authorList>
            <person name="Spring S."/>
            <person name="Lunsdorf H."/>
            <person name="Fuchs B.M."/>
            <person name="Tindall B.J."/>
        </authorList>
    </citation>
    <scope>NUCLEOTIDE SEQUENCE [LARGE SCALE GENOMIC DNA]</scope>
    <source>
        <strain evidence="4">KT71</strain>
    </source>
</reference>
<dbReference type="PANTHER" id="PTHR43420:SF12">
    <property type="entry name" value="N-ACETYLTRANSFERASE DOMAIN-CONTAINING PROTEIN"/>
    <property type="match status" value="1"/>
</dbReference>
<keyword evidence="2 4" id="KW-0012">Acyltransferase</keyword>
<dbReference type="SUPFAM" id="SSF55729">
    <property type="entry name" value="Acyl-CoA N-acyltransferases (Nat)"/>
    <property type="match status" value="1"/>
</dbReference>
<dbReference type="RefSeq" id="WP_008296299.1">
    <property type="nucleotide sequence ID" value="NZ_CM002299.1"/>
</dbReference>
<dbReference type="PANTHER" id="PTHR43420">
    <property type="entry name" value="ACETYLTRANSFERASE"/>
    <property type="match status" value="1"/>
</dbReference>
<evidence type="ECO:0000313" key="5">
    <source>
        <dbReference type="Proteomes" id="UP000019205"/>
    </source>
</evidence>
<dbReference type="InterPro" id="IPR050680">
    <property type="entry name" value="YpeA/RimI_acetyltransf"/>
</dbReference>
<dbReference type="PROSITE" id="PS51186">
    <property type="entry name" value="GNAT"/>
    <property type="match status" value="1"/>
</dbReference>
<dbReference type="CDD" id="cd04301">
    <property type="entry name" value="NAT_SF"/>
    <property type="match status" value="1"/>
</dbReference>
<gene>
    <name evidence="4" type="ORF">KT71_19298</name>
</gene>
<dbReference type="HOGENOM" id="CLU_013985_23_2_6"/>
<dbReference type="GO" id="GO:0016747">
    <property type="term" value="F:acyltransferase activity, transferring groups other than amino-acyl groups"/>
    <property type="evidence" value="ECO:0007669"/>
    <property type="project" value="InterPro"/>
</dbReference>
<evidence type="ECO:0000256" key="2">
    <source>
        <dbReference type="ARBA" id="ARBA00023315"/>
    </source>
</evidence>
<keyword evidence="4" id="KW-0687">Ribonucleoprotein</keyword>
<reference evidence="4 5" key="1">
    <citation type="journal article" date="2007" name="Proc. Natl. Acad. Sci. U.S.A.">
        <title>Characterization of a marine gammaproteobacterium capable of aerobic anoxygenic photosynthesis.</title>
        <authorList>
            <person name="Fuchs B.M."/>
            <person name="Spring S."/>
            <person name="Teeling H."/>
            <person name="Quast C."/>
            <person name="Wulf J."/>
            <person name="Schattenhofer M."/>
            <person name="Yan S."/>
            <person name="Ferriera S."/>
            <person name="Johnson J."/>
            <person name="Glockner F.O."/>
            <person name="Amann R."/>
        </authorList>
    </citation>
    <scope>NUCLEOTIDE SEQUENCE [LARGE SCALE GENOMIC DNA]</scope>
    <source>
        <strain evidence="4">KT71</strain>
    </source>
</reference>
<dbReference type="AlphaFoldDB" id="A4ACM9"/>
<name>A4ACM9_9GAMM</name>
<dbReference type="Pfam" id="PF00583">
    <property type="entry name" value="Acetyltransf_1"/>
    <property type="match status" value="1"/>
</dbReference>
<dbReference type="Proteomes" id="UP000019205">
    <property type="component" value="Chromosome"/>
</dbReference>
<feature type="domain" description="N-acetyltransferase" evidence="3">
    <location>
        <begin position="3"/>
        <end position="158"/>
    </location>
</feature>
<dbReference type="EC" id="2.3.1.128" evidence="4"/>
<dbReference type="STRING" id="314285.KT71_19298"/>
<evidence type="ECO:0000256" key="1">
    <source>
        <dbReference type="ARBA" id="ARBA00022679"/>
    </source>
</evidence>
<dbReference type="EMBL" id="AAOA02000005">
    <property type="protein sequence ID" value="EAQ96243.1"/>
    <property type="molecule type" value="Genomic_DNA"/>
</dbReference>
<dbReference type="eggNOG" id="COG0456">
    <property type="taxonomic scope" value="Bacteria"/>
</dbReference>
<keyword evidence="5" id="KW-1185">Reference proteome</keyword>
<accession>A4ACM9</accession>
<organism evidence="4 5">
    <name type="scientific">Congregibacter litoralis KT71</name>
    <dbReference type="NCBI Taxonomy" id="314285"/>
    <lineage>
        <taxon>Bacteria</taxon>
        <taxon>Pseudomonadati</taxon>
        <taxon>Pseudomonadota</taxon>
        <taxon>Gammaproteobacteria</taxon>
        <taxon>Cellvibrionales</taxon>
        <taxon>Halieaceae</taxon>
        <taxon>Congregibacter</taxon>
    </lineage>
</organism>
<keyword evidence="1 4" id="KW-0808">Transferase</keyword>
<evidence type="ECO:0000259" key="3">
    <source>
        <dbReference type="PROSITE" id="PS51186"/>
    </source>
</evidence>
<dbReference type="InterPro" id="IPR000182">
    <property type="entry name" value="GNAT_dom"/>
</dbReference>
<proteinExistence type="predicted"/>
<dbReference type="InterPro" id="IPR016181">
    <property type="entry name" value="Acyl_CoA_acyltransferase"/>
</dbReference>
<dbReference type="Gene3D" id="3.40.630.30">
    <property type="match status" value="1"/>
</dbReference>
<dbReference type="OrthoDB" id="9796919at2"/>